<name>A0ABY3RF69_9BRAD</name>
<sequence>MQFEFDWDPAKAESNLRKQGVAFERAMSIFSDPLALSLLDDDSGAGEERWVAMGRNAAHELLLAVHTYMELTADRVAIRIISVRRPTRREIRSYENG</sequence>
<dbReference type="RefSeq" id="WP_231324884.1">
    <property type="nucleotide sequence ID" value="NZ_CP088156.1"/>
</dbReference>
<dbReference type="InterPro" id="IPR007460">
    <property type="entry name" value="BrnT_toxin"/>
</dbReference>
<accession>A0ABY3RF69</accession>
<dbReference type="Proteomes" id="UP001431010">
    <property type="component" value="Chromosome"/>
</dbReference>
<evidence type="ECO:0000313" key="1">
    <source>
        <dbReference type="EMBL" id="UFZ06100.1"/>
    </source>
</evidence>
<keyword evidence="2" id="KW-1185">Reference proteome</keyword>
<reference evidence="1" key="1">
    <citation type="journal article" date="2024" name="Antonie Van Leeuwenhoek">
        <title>Bradyrhizobium ontarionense sp. nov., a novel bacterial symbiont isolated from Aeschynomene indica (Indian jointvetch), harbours photosynthesis, nitrogen fixation and nitrous oxide (N2O) reductase genes.</title>
        <authorList>
            <person name="Bromfield E.S.P."/>
            <person name="Cloutier S."/>
        </authorList>
    </citation>
    <scope>NUCLEOTIDE SEQUENCE</scope>
    <source>
        <strain evidence="1">A19</strain>
    </source>
</reference>
<dbReference type="Pfam" id="PF04365">
    <property type="entry name" value="BrnT_toxin"/>
    <property type="match status" value="1"/>
</dbReference>
<dbReference type="EMBL" id="CP088156">
    <property type="protein sequence ID" value="UFZ06100.1"/>
    <property type="molecule type" value="Genomic_DNA"/>
</dbReference>
<protein>
    <submittedName>
        <fullName evidence="1">BrnT family toxin</fullName>
    </submittedName>
</protein>
<dbReference type="InterPro" id="IPR038573">
    <property type="entry name" value="BrnT_sf"/>
</dbReference>
<dbReference type="Gene3D" id="3.10.450.530">
    <property type="entry name" value="Ribonuclease toxin, BrnT, of type II toxin-antitoxin system"/>
    <property type="match status" value="1"/>
</dbReference>
<proteinExistence type="predicted"/>
<evidence type="ECO:0000313" key="2">
    <source>
        <dbReference type="Proteomes" id="UP001431010"/>
    </source>
</evidence>
<organism evidence="1 2">
    <name type="scientific">Bradyrhizobium ontarionense</name>
    <dbReference type="NCBI Taxonomy" id="2898149"/>
    <lineage>
        <taxon>Bacteria</taxon>
        <taxon>Pseudomonadati</taxon>
        <taxon>Pseudomonadota</taxon>
        <taxon>Alphaproteobacteria</taxon>
        <taxon>Hyphomicrobiales</taxon>
        <taxon>Nitrobacteraceae</taxon>
        <taxon>Bradyrhizobium</taxon>
    </lineage>
</organism>
<gene>
    <name evidence="1" type="ORF">LQG66_07295</name>
</gene>